<protein>
    <submittedName>
        <fullName evidence="7">CUB domain-containing protein</fullName>
    </submittedName>
</protein>
<feature type="disulfide bond" evidence="3">
    <location>
        <begin position="42"/>
        <end position="69"/>
    </location>
</feature>
<dbReference type="PANTHER" id="PTHR24251">
    <property type="entry name" value="OVOCHYMASE-RELATED"/>
    <property type="match status" value="1"/>
</dbReference>
<feature type="domain" description="CUB" evidence="5">
    <location>
        <begin position="150"/>
        <end position="288"/>
    </location>
</feature>
<feature type="domain" description="CUB" evidence="5">
    <location>
        <begin position="42"/>
        <end position="149"/>
    </location>
</feature>
<evidence type="ECO:0000313" key="7">
    <source>
        <dbReference type="WBParaSite" id="ACRNAN_Path_737.g2794.t1"/>
    </source>
</evidence>
<feature type="chain" id="PRO_5037963935" evidence="4">
    <location>
        <begin position="18"/>
        <end position="288"/>
    </location>
</feature>
<proteinExistence type="predicted"/>
<dbReference type="SMART" id="SM00042">
    <property type="entry name" value="CUB"/>
    <property type="match status" value="2"/>
</dbReference>
<dbReference type="Gene3D" id="2.60.120.290">
    <property type="entry name" value="Spermadhesin, CUB domain"/>
    <property type="match status" value="2"/>
</dbReference>
<dbReference type="PANTHER" id="PTHR24251:SF30">
    <property type="entry name" value="MEMBRANE FRIZZLED-RELATED PROTEIN"/>
    <property type="match status" value="1"/>
</dbReference>
<evidence type="ECO:0000256" key="2">
    <source>
        <dbReference type="ARBA" id="ARBA00023157"/>
    </source>
</evidence>
<keyword evidence="1" id="KW-0677">Repeat</keyword>
<dbReference type="InterPro" id="IPR035914">
    <property type="entry name" value="Sperma_CUB_dom_sf"/>
</dbReference>
<dbReference type="SUPFAM" id="SSF49854">
    <property type="entry name" value="Spermadhesin, CUB domain"/>
    <property type="match status" value="2"/>
</dbReference>
<evidence type="ECO:0000259" key="5">
    <source>
        <dbReference type="PROSITE" id="PS01180"/>
    </source>
</evidence>
<dbReference type="CDD" id="cd00041">
    <property type="entry name" value="CUB"/>
    <property type="match status" value="2"/>
</dbReference>
<sequence length="288" mass="31771">MKLIVLVVVLAIFGCEAKKKISFKNGQLDIEALKPENKQLGCPQNFFTALSGSLASPNFPYSYTSGINCNYRIFVSSSNYNRISLNINSILLPDDGKILIYDGIDEDSALIYTVNSSMNSGAFRLPSVKSATGGTPNIWSASNAMYISFVGGTLINNLINYGFNATYTAYAGITQSYSSNSTGLLNSPNYPFNYPNNYDRIYTIITPNNGTNQFPRLQLRITDFVTENNYDYLRIVDGSWIGGELIASYTGNPTTPIVVNSSSNAISLYFHSDEAVNYRGFSLFWLTI</sequence>
<evidence type="ECO:0000256" key="3">
    <source>
        <dbReference type="PROSITE-ProRule" id="PRU00059"/>
    </source>
</evidence>
<evidence type="ECO:0000256" key="4">
    <source>
        <dbReference type="SAM" id="SignalP"/>
    </source>
</evidence>
<organism evidence="6 7">
    <name type="scientific">Acrobeloides nanus</name>
    <dbReference type="NCBI Taxonomy" id="290746"/>
    <lineage>
        <taxon>Eukaryota</taxon>
        <taxon>Metazoa</taxon>
        <taxon>Ecdysozoa</taxon>
        <taxon>Nematoda</taxon>
        <taxon>Chromadorea</taxon>
        <taxon>Rhabditida</taxon>
        <taxon>Tylenchina</taxon>
        <taxon>Cephalobomorpha</taxon>
        <taxon>Cephaloboidea</taxon>
        <taxon>Cephalobidae</taxon>
        <taxon>Acrobeloides</taxon>
    </lineage>
</organism>
<dbReference type="WBParaSite" id="ACRNAN_Path_737.g2794.t1">
    <property type="protein sequence ID" value="ACRNAN_Path_737.g2794.t1"/>
    <property type="gene ID" value="ACRNAN_Path_737.g2794"/>
</dbReference>
<name>A0A914CAP5_9BILA</name>
<accession>A0A914CAP5</accession>
<keyword evidence="2 3" id="KW-1015">Disulfide bond</keyword>
<dbReference type="AlphaFoldDB" id="A0A914CAP5"/>
<dbReference type="PROSITE" id="PS01180">
    <property type="entry name" value="CUB"/>
    <property type="match status" value="2"/>
</dbReference>
<dbReference type="InterPro" id="IPR000859">
    <property type="entry name" value="CUB_dom"/>
</dbReference>
<dbReference type="PROSITE" id="PS51257">
    <property type="entry name" value="PROKAR_LIPOPROTEIN"/>
    <property type="match status" value="1"/>
</dbReference>
<feature type="signal peptide" evidence="4">
    <location>
        <begin position="1"/>
        <end position="17"/>
    </location>
</feature>
<keyword evidence="4" id="KW-0732">Signal</keyword>
<keyword evidence="6" id="KW-1185">Reference proteome</keyword>
<dbReference type="Proteomes" id="UP000887540">
    <property type="component" value="Unplaced"/>
</dbReference>
<reference evidence="7" key="1">
    <citation type="submission" date="2022-11" db="UniProtKB">
        <authorList>
            <consortium name="WormBaseParasite"/>
        </authorList>
    </citation>
    <scope>IDENTIFICATION</scope>
</reference>
<comment type="caution">
    <text evidence="3">Lacks conserved residue(s) required for the propagation of feature annotation.</text>
</comment>
<dbReference type="Pfam" id="PF00431">
    <property type="entry name" value="CUB"/>
    <property type="match status" value="2"/>
</dbReference>
<evidence type="ECO:0000256" key="1">
    <source>
        <dbReference type="ARBA" id="ARBA00022737"/>
    </source>
</evidence>
<evidence type="ECO:0000313" key="6">
    <source>
        <dbReference type="Proteomes" id="UP000887540"/>
    </source>
</evidence>